<name>A0A5D4SKV1_9BACI</name>
<gene>
    <name evidence="1" type="ORF">FZD47_10020</name>
</gene>
<dbReference type="InterPro" id="IPR005502">
    <property type="entry name" value="Ribosyl_crysJ1"/>
</dbReference>
<dbReference type="RefSeq" id="WP_101549205.1">
    <property type="nucleotide sequence ID" value="NZ_VTES01000003.1"/>
</dbReference>
<evidence type="ECO:0000313" key="2">
    <source>
        <dbReference type="Proteomes" id="UP000323732"/>
    </source>
</evidence>
<dbReference type="Gene3D" id="2.60.120.560">
    <property type="entry name" value="Exo-inulinase, domain 1"/>
    <property type="match status" value="1"/>
</dbReference>
<accession>A0A5D4SKV1</accession>
<comment type="caution">
    <text evidence="1">The sequence shown here is derived from an EMBL/GenBank/DDBJ whole genome shotgun (WGS) entry which is preliminary data.</text>
</comment>
<dbReference type="Gene3D" id="1.10.4080.10">
    <property type="entry name" value="ADP-ribosylation/Crystallin J1"/>
    <property type="match status" value="1"/>
</dbReference>
<protein>
    <submittedName>
        <fullName evidence="1">ADP-ribosylglycohydrolase family protein</fullName>
    </submittedName>
</protein>
<dbReference type="EMBL" id="VTES01000003">
    <property type="protein sequence ID" value="TYS63840.1"/>
    <property type="molecule type" value="Genomic_DNA"/>
</dbReference>
<proteinExistence type="predicted"/>
<dbReference type="AlphaFoldDB" id="A0A5D4SKV1"/>
<dbReference type="Proteomes" id="UP000323732">
    <property type="component" value="Unassembled WGS sequence"/>
</dbReference>
<dbReference type="Pfam" id="PF03747">
    <property type="entry name" value="ADP_ribosyl_GH"/>
    <property type="match status" value="1"/>
</dbReference>
<reference evidence="1 2" key="1">
    <citation type="submission" date="2019-08" db="EMBL/GenBank/DDBJ databases">
        <title>Bacillus genomes from the desert of Cuatro Cienegas, Coahuila.</title>
        <authorList>
            <person name="Olmedo-Alvarez G."/>
        </authorList>
    </citation>
    <scope>NUCLEOTIDE SEQUENCE [LARGE SCALE GENOMIC DNA]</scope>
    <source>
        <strain evidence="1 2">CH37_1T</strain>
    </source>
</reference>
<dbReference type="InterPro" id="IPR036705">
    <property type="entry name" value="Ribosyl_crysJ1_sf"/>
</dbReference>
<sequence>MISDNYLHKVYAGFLGMNAGIRLGVPVEPTEWTAERIQAVYGEIKGYVKDYKTFSADDDANGPVFFIRALYDDAAGREMEPQDVGKAWLNYCRENVGMIWWGGEDISSEHRAYMNLKNGIPAPRSGSAEENGIILAEQIGGQIFVDSWGLIFPGNIERAAHYAEMAASVSHDKNGLYGARFMAACIAKAFETAAVDEVIQAGLSVIPGDSLYSKVVEAVMNCHQENTDDFRACLRYLHEDWGYDKYTGICHIIPNAGVCALALLYGEGDFARTIEIAAMCGWDTDCNAGNVGTIVGVMNGLEGIPAHYRKPMNDYIVASSVSGYLNIVDMPTFSKELALLGYKLAGEAPPEGLEVRKGEVYFDFALPGSTHGFRTSNSFKIPALRHHSGIGNGSLEVIFDRMVDGDFGKVFYKPYYRRTDFNDEKYKPVFSPQAYSGQTVTAELYLDKWQGSGIYITPYVRDTSTQKDILMDKVLLKEGVWEKLEFIIPETKGCMIDEIGYKIESPSILTARAFGALYISSFHIHGTADYEIDFSRLEREFLSLMPFSHSGGEWTIEGNSIRCISEGDSASFTGNYYSRNLVLTAEVEPVRGDSHLLLFRAPGIKRGYYAGFDGENRVSLILNDFGVKRLLTVPYEWKHGKTYTFRAECMGSLIKFYINGLTVLSYQDETHDYGMYGFGCMGEGEMLVHSFKVKAEGSF</sequence>
<dbReference type="SUPFAM" id="SSF101478">
    <property type="entry name" value="ADP-ribosylglycohydrolase"/>
    <property type="match status" value="1"/>
</dbReference>
<keyword evidence="1" id="KW-0378">Hydrolase</keyword>
<evidence type="ECO:0000313" key="1">
    <source>
        <dbReference type="EMBL" id="TYS63840.1"/>
    </source>
</evidence>
<organism evidence="1 2">
    <name type="scientific">Bacillus infantis</name>
    <dbReference type="NCBI Taxonomy" id="324767"/>
    <lineage>
        <taxon>Bacteria</taxon>
        <taxon>Bacillati</taxon>
        <taxon>Bacillota</taxon>
        <taxon>Bacilli</taxon>
        <taxon>Bacillales</taxon>
        <taxon>Bacillaceae</taxon>
        <taxon>Bacillus</taxon>
    </lineage>
</organism>
<dbReference type="GO" id="GO:0016787">
    <property type="term" value="F:hydrolase activity"/>
    <property type="evidence" value="ECO:0007669"/>
    <property type="project" value="UniProtKB-KW"/>
</dbReference>